<dbReference type="InterPro" id="IPR037401">
    <property type="entry name" value="SnoaL-like"/>
</dbReference>
<evidence type="ECO:0000313" key="2">
    <source>
        <dbReference type="EMBL" id="QWV97961.1"/>
    </source>
</evidence>
<dbReference type="Pfam" id="PF13474">
    <property type="entry name" value="SnoaL_3"/>
    <property type="match status" value="1"/>
</dbReference>
<evidence type="ECO:0000259" key="1">
    <source>
        <dbReference type="Pfam" id="PF13474"/>
    </source>
</evidence>
<protein>
    <submittedName>
        <fullName evidence="2">Nuclear transport factor 2 family protein</fullName>
    </submittedName>
</protein>
<feature type="domain" description="SnoaL-like" evidence="1">
    <location>
        <begin position="23"/>
        <end position="139"/>
    </location>
</feature>
<proteinExistence type="predicted"/>
<gene>
    <name evidence="2" type="ORF">KP005_01290</name>
</gene>
<dbReference type="Proteomes" id="UP000683493">
    <property type="component" value="Chromosome"/>
</dbReference>
<sequence>MQRLEQTAVTGREDRQGLPPHLAALSTFYAALNGRNLELMASNWLQSDEAAMDNPLGGIKRGWEEIKSVYQRLFASPSEYWFEFYDFTLHLDGNVFYVVGRERGEFKTAGTVLSMAIRTTRIFTHRDGRWQQVHHHGSIDDPDLLARYQAAVRPGIDK</sequence>
<keyword evidence="3" id="KW-1185">Reference proteome</keyword>
<dbReference type="EMBL" id="CP076724">
    <property type="protein sequence ID" value="QWV97961.1"/>
    <property type="molecule type" value="Genomic_DNA"/>
</dbReference>
<organism evidence="2 3">
    <name type="scientific">Geomonas diazotrophica</name>
    <dbReference type="NCBI Taxonomy" id="2843197"/>
    <lineage>
        <taxon>Bacteria</taxon>
        <taxon>Pseudomonadati</taxon>
        <taxon>Thermodesulfobacteriota</taxon>
        <taxon>Desulfuromonadia</taxon>
        <taxon>Geobacterales</taxon>
        <taxon>Geobacteraceae</taxon>
        <taxon>Geomonas</taxon>
    </lineage>
</organism>
<name>A0ABX8JLI3_9BACT</name>
<accession>A0ABX8JLI3</accession>
<evidence type="ECO:0000313" key="3">
    <source>
        <dbReference type="Proteomes" id="UP000683493"/>
    </source>
</evidence>
<reference evidence="2 3" key="1">
    <citation type="submission" date="2021-06" db="EMBL/GenBank/DDBJ databases">
        <title>Gemonas diversity in paddy soil.</title>
        <authorList>
            <person name="Liu G."/>
        </authorList>
    </citation>
    <scope>NUCLEOTIDE SEQUENCE [LARGE SCALE GENOMIC DNA]</scope>
    <source>
        <strain evidence="2 3">RG29</strain>
    </source>
</reference>